<evidence type="ECO:0000256" key="2">
    <source>
        <dbReference type="SAM" id="SignalP"/>
    </source>
</evidence>
<sequence length="336" mass="34457">MRPALAAAFVALAAAVTAATPPAAAQGLPTIAVGAAPAKVVEVVRGPDGGPFIRTEGGRWLRPRVSIGHISLVTAQAPPAAALPPPEGLLPQSTVAVGGRDIAAAWLAGATDRYGHAVLGDGLEAGRLAVETAAGERLAVDLPDAEVFEDLTPRLADLDGDGRDEVLVVRSHRDVGAALVVYGVTEAGALAEKAATPPLGLPNRWLNPVGVADLDGDGAPEVVTVETPHIGGILRVWHWRDGRLVRGASEGNVSNHAVRSPVLGLHALTDVDGDGRPDVVVPNQSRNELRIFSFADGRPRELATVPLPGAVATAIVPVPRGLVFGSTLGDLVAISW</sequence>
<reference evidence="4" key="1">
    <citation type="submission" date="2017-09" db="EMBL/GenBank/DDBJ databases">
        <authorList>
            <person name="Varghese N."/>
            <person name="Submissions S."/>
        </authorList>
    </citation>
    <scope>NUCLEOTIDE SEQUENCE [LARGE SCALE GENOMIC DNA]</scope>
    <source>
        <strain evidence="4">USBA 140</strain>
    </source>
</reference>
<dbReference type="InterPro" id="IPR013517">
    <property type="entry name" value="FG-GAP"/>
</dbReference>
<organism evidence="3 4">
    <name type="scientific">Caenispirillum bisanense</name>
    <dbReference type="NCBI Taxonomy" id="414052"/>
    <lineage>
        <taxon>Bacteria</taxon>
        <taxon>Pseudomonadati</taxon>
        <taxon>Pseudomonadota</taxon>
        <taxon>Alphaproteobacteria</taxon>
        <taxon>Rhodospirillales</taxon>
        <taxon>Novispirillaceae</taxon>
        <taxon>Caenispirillum</taxon>
    </lineage>
</organism>
<dbReference type="EMBL" id="OCNJ01000004">
    <property type="protein sequence ID" value="SOD95645.1"/>
    <property type="molecule type" value="Genomic_DNA"/>
</dbReference>
<evidence type="ECO:0000313" key="4">
    <source>
        <dbReference type="Proteomes" id="UP000219621"/>
    </source>
</evidence>
<feature type="chain" id="PRO_5013239210" evidence="2">
    <location>
        <begin position="26"/>
        <end position="336"/>
    </location>
</feature>
<proteinExistence type="predicted"/>
<dbReference type="SUPFAM" id="SSF69318">
    <property type="entry name" value="Integrin alpha N-terminal domain"/>
    <property type="match status" value="1"/>
</dbReference>
<accession>A0A286GJD4</accession>
<dbReference type="Gene3D" id="2.130.10.130">
    <property type="entry name" value="Integrin alpha, N-terminal"/>
    <property type="match status" value="1"/>
</dbReference>
<keyword evidence="1 2" id="KW-0732">Signal</keyword>
<dbReference type="PANTHER" id="PTHR46580">
    <property type="entry name" value="SENSOR KINASE-RELATED"/>
    <property type="match status" value="1"/>
</dbReference>
<evidence type="ECO:0000313" key="3">
    <source>
        <dbReference type="EMBL" id="SOD95645.1"/>
    </source>
</evidence>
<dbReference type="AlphaFoldDB" id="A0A286GJD4"/>
<gene>
    <name evidence="3" type="ORF">SAMN05421508_104411</name>
</gene>
<evidence type="ECO:0000256" key="1">
    <source>
        <dbReference type="ARBA" id="ARBA00022729"/>
    </source>
</evidence>
<dbReference type="Pfam" id="PF13517">
    <property type="entry name" value="FG-GAP_3"/>
    <property type="match status" value="1"/>
</dbReference>
<dbReference type="Proteomes" id="UP000219621">
    <property type="component" value="Unassembled WGS sequence"/>
</dbReference>
<keyword evidence="4" id="KW-1185">Reference proteome</keyword>
<dbReference type="InterPro" id="IPR028994">
    <property type="entry name" value="Integrin_alpha_N"/>
</dbReference>
<feature type="signal peptide" evidence="2">
    <location>
        <begin position="1"/>
        <end position="25"/>
    </location>
</feature>
<dbReference type="RefSeq" id="WP_176525136.1">
    <property type="nucleotide sequence ID" value="NZ_OCNJ01000004.1"/>
</dbReference>
<dbReference type="PANTHER" id="PTHR46580:SF4">
    <property type="entry name" value="ATP_GTP-BINDING PROTEIN"/>
    <property type="match status" value="1"/>
</dbReference>
<name>A0A286GJD4_9PROT</name>
<protein>
    <submittedName>
        <fullName evidence="3">Repeat domain-containing protein</fullName>
    </submittedName>
</protein>